<sequence>MDPQKHEIKREFAYDSGLLNPVKAIDPGLVFNASGPDYNSFLCKQGYNTTTRRLITGDHSVCRSTKTGRAWNLNYPSLSLAIEDGQKIKGNFFRTVTNVGPSNSSYYMTYSMPNILKDTVRPSVISFSNVNETKSFTVQVRGAQISQVPIISGSITWRDRVHEVKIPLVLYTVMPPVLHNNPLRVQQTST</sequence>
<dbReference type="InterPro" id="IPR041469">
    <property type="entry name" value="Subtilisin-like_FN3"/>
</dbReference>
<comment type="subcellular location">
    <subcellularLocation>
        <location evidence="1">Secreted</location>
    </subcellularLocation>
</comment>
<dbReference type="Pfam" id="PF17766">
    <property type="entry name" value="fn3_6"/>
    <property type="match status" value="1"/>
</dbReference>
<dbReference type="Proteomes" id="UP001163823">
    <property type="component" value="Chromosome 3"/>
</dbReference>
<dbReference type="GO" id="GO:0005576">
    <property type="term" value="C:extracellular region"/>
    <property type="evidence" value="ECO:0007669"/>
    <property type="project" value="UniProtKB-SubCell"/>
</dbReference>
<evidence type="ECO:0000313" key="5">
    <source>
        <dbReference type="EMBL" id="KAJ7975633.1"/>
    </source>
</evidence>
<gene>
    <name evidence="5" type="ORF">O6P43_005527</name>
</gene>
<dbReference type="Gene3D" id="2.60.40.2310">
    <property type="match status" value="1"/>
</dbReference>
<name>A0AAD7Q676_QUISA</name>
<organism evidence="5 6">
    <name type="scientific">Quillaja saponaria</name>
    <name type="common">Soap bark tree</name>
    <dbReference type="NCBI Taxonomy" id="32244"/>
    <lineage>
        <taxon>Eukaryota</taxon>
        <taxon>Viridiplantae</taxon>
        <taxon>Streptophyta</taxon>
        <taxon>Embryophyta</taxon>
        <taxon>Tracheophyta</taxon>
        <taxon>Spermatophyta</taxon>
        <taxon>Magnoliopsida</taxon>
        <taxon>eudicotyledons</taxon>
        <taxon>Gunneridae</taxon>
        <taxon>Pentapetalae</taxon>
        <taxon>rosids</taxon>
        <taxon>fabids</taxon>
        <taxon>Fabales</taxon>
        <taxon>Quillajaceae</taxon>
        <taxon>Quillaja</taxon>
    </lineage>
</organism>
<evidence type="ECO:0000259" key="4">
    <source>
        <dbReference type="Pfam" id="PF17766"/>
    </source>
</evidence>
<keyword evidence="3" id="KW-0732">Signal</keyword>
<reference evidence="5" key="1">
    <citation type="journal article" date="2023" name="Science">
        <title>Elucidation of the pathway for biosynthesis of saponin adjuvants from the soapbark tree.</title>
        <authorList>
            <person name="Reed J."/>
            <person name="Orme A."/>
            <person name="El-Demerdash A."/>
            <person name="Owen C."/>
            <person name="Martin L.B.B."/>
            <person name="Misra R.C."/>
            <person name="Kikuchi S."/>
            <person name="Rejzek M."/>
            <person name="Martin A.C."/>
            <person name="Harkess A."/>
            <person name="Leebens-Mack J."/>
            <person name="Louveau T."/>
            <person name="Stephenson M.J."/>
            <person name="Osbourn A."/>
        </authorList>
    </citation>
    <scope>NUCLEOTIDE SEQUENCE</scope>
    <source>
        <strain evidence="5">S10</strain>
    </source>
</reference>
<evidence type="ECO:0000256" key="3">
    <source>
        <dbReference type="ARBA" id="ARBA00022729"/>
    </source>
</evidence>
<comment type="similarity">
    <text evidence="2">Belongs to the peptidase S8 family.</text>
</comment>
<dbReference type="AlphaFoldDB" id="A0AAD7Q676"/>
<comment type="caution">
    <text evidence="5">The sequence shown here is derived from an EMBL/GenBank/DDBJ whole genome shotgun (WGS) entry which is preliminary data.</text>
</comment>
<evidence type="ECO:0000313" key="6">
    <source>
        <dbReference type="Proteomes" id="UP001163823"/>
    </source>
</evidence>
<feature type="domain" description="Subtilisin-like protease fibronectin type-III" evidence="4">
    <location>
        <begin position="72"/>
        <end position="169"/>
    </location>
</feature>
<keyword evidence="6" id="KW-1185">Reference proteome</keyword>
<protein>
    <submittedName>
        <fullName evidence="5">Cucumisin-like</fullName>
    </submittedName>
</protein>
<dbReference type="InterPro" id="IPR045051">
    <property type="entry name" value="SBT"/>
</dbReference>
<proteinExistence type="inferred from homology"/>
<dbReference type="PANTHER" id="PTHR10795">
    <property type="entry name" value="PROPROTEIN CONVERTASE SUBTILISIN/KEXIN"/>
    <property type="match status" value="1"/>
</dbReference>
<dbReference type="KEGG" id="qsa:O6P43_005527"/>
<dbReference type="EMBL" id="JARAOO010000003">
    <property type="protein sequence ID" value="KAJ7975633.1"/>
    <property type="molecule type" value="Genomic_DNA"/>
</dbReference>
<evidence type="ECO:0000256" key="1">
    <source>
        <dbReference type="ARBA" id="ARBA00004613"/>
    </source>
</evidence>
<evidence type="ECO:0000256" key="2">
    <source>
        <dbReference type="ARBA" id="ARBA00011073"/>
    </source>
</evidence>
<accession>A0AAD7Q676</accession>